<keyword evidence="3" id="KW-1185">Reference proteome</keyword>
<organism evidence="2 3">
    <name type="scientific">Karstenula rhodostoma CBS 690.94</name>
    <dbReference type="NCBI Taxonomy" id="1392251"/>
    <lineage>
        <taxon>Eukaryota</taxon>
        <taxon>Fungi</taxon>
        <taxon>Dikarya</taxon>
        <taxon>Ascomycota</taxon>
        <taxon>Pezizomycotina</taxon>
        <taxon>Dothideomycetes</taxon>
        <taxon>Pleosporomycetidae</taxon>
        <taxon>Pleosporales</taxon>
        <taxon>Massarineae</taxon>
        <taxon>Didymosphaeriaceae</taxon>
        <taxon>Karstenula</taxon>
    </lineage>
</organism>
<evidence type="ECO:0000313" key="3">
    <source>
        <dbReference type="Proteomes" id="UP000799764"/>
    </source>
</evidence>
<reference evidence="2" key="1">
    <citation type="journal article" date="2020" name="Stud. Mycol.">
        <title>101 Dothideomycetes genomes: a test case for predicting lifestyles and emergence of pathogens.</title>
        <authorList>
            <person name="Haridas S."/>
            <person name="Albert R."/>
            <person name="Binder M."/>
            <person name="Bloem J."/>
            <person name="Labutti K."/>
            <person name="Salamov A."/>
            <person name="Andreopoulos B."/>
            <person name="Baker S."/>
            <person name="Barry K."/>
            <person name="Bills G."/>
            <person name="Bluhm B."/>
            <person name="Cannon C."/>
            <person name="Castanera R."/>
            <person name="Culley D."/>
            <person name="Daum C."/>
            <person name="Ezra D."/>
            <person name="Gonzalez J."/>
            <person name="Henrissat B."/>
            <person name="Kuo A."/>
            <person name="Liang C."/>
            <person name="Lipzen A."/>
            <person name="Lutzoni F."/>
            <person name="Magnuson J."/>
            <person name="Mondo S."/>
            <person name="Nolan M."/>
            <person name="Ohm R."/>
            <person name="Pangilinan J."/>
            <person name="Park H.-J."/>
            <person name="Ramirez L."/>
            <person name="Alfaro M."/>
            <person name="Sun H."/>
            <person name="Tritt A."/>
            <person name="Yoshinaga Y."/>
            <person name="Zwiers L.-H."/>
            <person name="Turgeon B."/>
            <person name="Goodwin S."/>
            <person name="Spatafora J."/>
            <person name="Crous P."/>
            <person name="Grigoriev I."/>
        </authorList>
    </citation>
    <scope>NUCLEOTIDE SEQUENCE</scope>
    <source>
        <strain evidence="2">CBS 690.94</strain>
    </source>
</reference>
<sequence length="106" mass="11280">MANVALPRRAAAAAAAHGCSTRAHRKSAAVTTEFDVAMQMQMQMHSYQRRVLPSTVALAAKGSGESVAIAITPLNLVETVALSELSHQQPPRPSIDSCLASAQRWQ</sequence>
<name>A0A9P4UF04_9PLEO</name>
<dbReference type="EMBL" id="MU001494">
    <property type="protein sequence ID" value="KAF2449479.1"/>
    <property type="molecule type" value="Genomic_DNA"/>
</dbReference>
<comment type="caution">
    <text evidence="2">The sequence shown here is derived from an EMBL/GenBank/DDBJ whole genome shotgun (WGS) entry which is preliminary data.</text>
</comment>
<accession>A0A9P4UF04</accession>
<dbReference type="Proteomes" id="UP000799764">
    <property type="component" value="Unassembled WGS sequence"/>
</dbReference>
<gene>
    <name evidence="2" type="ORF">P171DRAFT_194005</name>
</gene>
<evidence type="ECO:0000313" key="2">
    <source>
        <dbReference type="EMBL" id="KAF2449479.1"/>
    </source>
</evidence>
<feature type="region of interest" description="Disordered" evidence="1">
    <location>
        <begin position="85"/>
        <end position="106"/>
    </location>
</feature>
<dbReference type="AlphaFoldDB" id="A0A9P4UF04"/>
<proteinExistence type="predicted"/>
<evidence type="ECO:0000256" key="1">
    <source>
        <dbReference type="SAM" id="MobiDB-lite"/>
    </source>
</evidence>
<protein>
    <submittedName>
        <fullName evidence="2">Uncharacterized protein</fullName>
    </submittedName>
</protein>